<dbReference type="EMBL" id="KZ293448">
    <property type="protein sequence ID" value="PBK64936.1"/>
    <property type="molecule type" value="Genomic_DNA"/>
</dbReference>
<dbReference type="Proteomes" id="UP000218334">
    <property type="component" value="Unassembled WGS sequence"/>
</dbReference>
<sequence length="244" mass="27302">MWNAMVTAMEIADKTAALDLTVGEYVERAGGNATHGISRTWFDSRCRYNEAVSDKGAPAVISVAVDAHFARIQRGRSEPHQPSFFQPPRRLPARVTKQKPSWNKIDASREWDTMFVEIDVDRSKRDLSAYTVALAGQSTILVGQTETQPPAFDSKHLAAIRSLSVVVNGYFDVCLSSYASVLVSMTDVNHVRYFSDMVPFTIRDLHIFKCHSDMRFLLGPLTVEVLEVRTSMIQIWTGIVCLST</sequence>
<reference evidence="2" key="1">
    <citation type="journal article" date="2017" name="Nat. Ecol. Evol.">
        <title>Genome expansion and lineage-specific genetic innovations in the forest pathogenic fungi Armillaria.</title>
        <authorList>
            <person name="Sipos G."/>
            <person name="Prasanna A.N."/>
            <person name="Walter M.C."/>
            <person name="O'Connor E."/>
            <person name="Balint B."/>
            <person name="Krizsan K."/>
            <person name="Kiss B."/>
            <person name="Hess J."/>
            <person name="Varga T."/>
            <person name="Slot J."/>
            <person name="Riley R."/>
            <person name="Boka B."/>
            <person name="Rigling D."/>
            <person name="Barry K."/>
            <person name="Lee J."/>
            <person name="Mihaltcheva S."/>
            <person name="LaButti K."/>
            <person name="Lipzen A."/>
            <person name="Waldron R."/>
            <person name="Moloney N.M."/>
            <person name="Sperisen C."/>
            <person name="Kredics L."/>
            <person name="Vagvoelgyi C."/>
            <person name="Patrignani A."/>
            <person name="Fitzpatrick D."/>
            <person name="Nagy I."/>
            <person name="Doyle S."/>
            <person name="Anderson J.B."/>
            <person name="Grigoriev I.V."/>
            <person name="Gueldener U."/>
            <person name="Muensterkoetter M."/>
            <person name="Nagy L.G."/>
        </authorList>
    </citation>
    <scope>NUCLEOTIDE SEQUENCE [LARGE SCALE GENOMIC DNA]</scope>
    <source>
        <strain evidence="2">28-4</strain>
    </source>
</reference>
<organism evidence="1 2">
    <name type="scientific">Armillaria solidipes</name>
    <dbReference type="NCBI Taxonomy" id="1076256"/>
    <lineage>
        <taxon>Eukaryota</taxon>
        <taxon>Fungi</taxon>
        <taxon>Dikarya</taxon>
        <taxon>Basidiomycota</taxon>
        <taxon>Agaricomycotina</taxon>
        <taxon>Agaricomycetes</taxon>
        <taxon>Agaricomycetidae</taxon>
        <taxon>Agaricales</taxon>
        <taxon>Marasmiineae</taxon>
        <taxon>Physalacriaceae</taxon>
        <taxon>Armillaria</taxon>
    </lineage>
</organism>
<gene>
    <name evidence="1" type="ORF">ARMSODRAFT_978632</name>
</gene>
<proteinExistence type="predicted"/>
<accession>A0A2H3BPE0</accession>
<evidence type="ECO:0000313" key="2">
    <source>
        <dbReference type="Proteomes" id="UP000218334"/>
    </source>
</evidence>
<dbReference type="AlphaFoldDB" id="A0A2H3BPE0"/>
<protein>
    <submittedName>
        <fullName evidence="1">Uncharacterized protein</fullName>
    </submittedName>
</protein>
<name>A0A2H3BPE0_9AGAR</name>
<evidence type="ECO:0000313" key="1">
    <source>
        <dbReference type="EMBL" id="PBK64936.1"/>
    </source>
</evidence>
<keyword evidence="2" id="KW-1185">Reference proteome</keyword>